<accession>A0AA44ZGF2</accession>
<dbReference type="AlphaFoldDB" id="A0AA44ZGF2"/>
<dbReference type="Proteomes" id="UP000223296">
    <property type="component" value="Unassembled WGS sequence"/>
</dbReference>
<evidence type="ECO:0000313" key="2">
    <source>
        <dbReference type="Proteomes" id="UP000223296"/>
    </source>
</evidence>
<evidence type="ECO:0008006" key="3">
    <source>
        <dbReference type="Google" id="ProtNLM"/>
    </source>
</evidence>
<dbReference type="GeneID" id="66753429"/>
<dbReference type="EMBL" id="AVBE01000002">
    <property type="protein sequence ID" value="PHJ34975.1"/>
    <property type="molecule type" value="Genomic_DNA"/>
</dbReference>
<dbReference type="RefSeq" id="WP_003687981.1">
    <property type="nucleotide sequence ID" value="NZ_AVBE01000002.1"/>
</dbReference>
<name>A0AA44ZGF2_NEIGO</name>
<dbReference type="Pfam" id="PF07102">
    <property type="entry name" value="YbcO"/>
    <property type="match status" value="1"/>
</dbReference>
<proteinExistence type="predicted"/>
<organism evidence="1 2">
    <name type="scientific">Neisseria gonorrhoeae 3502</name>
    <dbReference type="NCBI Taxonomy" id="1193404"/>
    <lineage>
        <taxon>Bacteria</taxon>
        <taxon>Pseudomonadati</taxon>
        <taxon>Pseudomonadota</taxon>
        <taxon>Betaproteobacteria</taxon>
        <taxon>Neisseriales</taxon>
        <taxon>Neisseriaceae</taxon>
        <taxon>Neisseria</taxon>
    </lineage>
</organism>
<gene>
    <name evidence="1" type="ORF">N776_06090</name>
</gene>
<dbReference type="Gene3D" id="3.30.50.20">
    <property type="entry name" value="prophage-derive protein ybcO"/>
    <property type="match status" value="1"/>
</dbReference>
<reference evidence="1 2" key="1">
    <citation type="submission" date="2013-08" db="EMBL/GenBank/DDBJ databases">
        <authorList>
            <person name="Trees D."/>
        </authorList>
    </citation>
    <scope>NUCLEOTIDE SEQUENCE [LARGE SCALE GENOMIC DNA]</scope>
    <source>
        <strain evidence="1 2">3502</strain>
    </source>
</reference>
<sequence>MSSAIRKAAKGGQCTPNIAGVCNDNPETVVLCRFPGETHGAGLKSGGLGAGFGCGCRRGAIDGRGAGLSREDKEFYMRRSQLRTIRRLEALGVVGVKGRLK</sequence>
<evidence type="ECO:0000313" key="1">
    <source>
        <dbReference type="EMBL" id="PHJ34975.1"/>
    </source>
</evidence>
<dbReference type="InterPro" id="IPR010774">
    <property type="entry name" value="YbcO"/>
</dbReference>
<protein>
    <recommendedName>
        <fullName evidence="3">Phage associated protein</fullName>
    </recommendedName>
</protein>
<comment type="caution">
    <text evidence="1">The sequence shown here is derived from an EMBL/GenBank/DDBJ whole genome shotgun (WGS) entry which is preliminary data.</text>
</comment>